<evidence type="ECO:0000313" key="1">
    <source>
        <dbReference type="EMBL" id="CAF9942713.1"/>
    </source>
</evidence>
<organism evidence="1 2">
    <name type="scientific">Imshaugia aleurites</name>
    <dbReference type="NCBI Taxonomy" id="172621"/>
    <lineage>
        <taxon>Eukaryota</taxon>
        <taxon>Fungi</taxon>
        <taxon>Dikarya</taxon>
        <taxon>Ascomycota</taxon>
        <taxon>Pezizomycotina</taxon>
        <taxon>Lecanoromycetes</taxon>
        <taxon>OSLEUM clade</taxon>
        <taxon>Lecanoromycetidae</taxon>
        <taxon>Lecanorales</taxon>
        <taxon>Lecanorineae</taxon>
        <taxon>Parmeliaceae</taxon>
        <taxon>Imshaugia</taxon>
    </lineage>
</organism>
<dbReference type="Proteomes" id="UP000664534">
    <property type="component" value="Unassembled WGS sequence"/>
</dbReference>
<reference evidence="1" key="1">
    <citation type="submission" date="2021-03" db="EMBL/GenBank/DDBJ databases">
        <authorList>
            <person name="Tagirdzhanova G."/>
        </authorList>
    </citation>
    <scope>NUCLEOTIDE SEQUENCE</scope>
</reference>
<evidence type="ECO:0000313" key="2">
    <source>
        <dbReference type="Proteomes" id="UP000664534"/>
    </source>
</evidence>
<proteinExistence type="predicted"/>
<accession>A0A8H3J939</accession>
<name>A0A8H3J939_9LECA</name>
<gene>
    <name evidence="1" type="ORF">IMSHALPRED_004476</name>
</gene>
<keyword evidence="2" id="KW-1185">Reference proteome</keyword>
<dbReference type="AlphaFoldDB" id="A0A8H3J939"/>
<comment type="caution">
    <text evidence="1">The sequence shown here is derived from an EMBL/GenBank/DDBJ whole genome shotgun (WGS) entry which is preliminary data.</text>
</comment>
<protein>
    <submittedName>
        <fullName evidence="1">Uncharacterized protein</fullName>
    </submittedName>
</protein>
<dbReference type="EMBL" id="CAJPDT010000217">
    <property type="protein sequence ID" value="CAF9942713.1"/>
    <property type="molecule type" value="Genomic_DNA"/>
</dbReference>
<sequence length="212" mass="24442">MGTHPCQLASEDAYRQSEIEFANHITGVVLPQLLGQGRRLRYQEPGREDNKIKKSEYKGYLDLVNAKAIRLRDGVKKKLETITQQNPTSKLKVSHELQAGVRAQFQDSIRARIPHQCRLLHTIDDDQMSLEENAKKRNRQTTQVQRIQATEFSDFQLASRGIATLGAIQIILQNKIQRTSVKCKDCEFTVANWKQFIDEKRRDLKQVKLISE</sequence>